<protein>
    <submittedName>
        <fullName evidence="1">Uncharacterized protein</fullName>
    </submittedName>
</protein>
<dbReference type="EMBL" id="PVMZ01000003">
    <property type="protein sequence ID" value="PRX23700.1"/>
    <property type="molecule type" value="Genomic_DNA"/>
</dbReference>
<dbReference type="OrthoDB" id="3396869at2"/>
<name>A0A2T0KJJ1_9ACTN</name>
<sequence length="96" mass="10986">MPTSAAVLCPEGADETTAASLEHCEACGYHFYGIVRDWNAAYDLLRAGLVEVIVVSRRETWSPRIEYAERRNQRTITAAGTANTRWRRARVVRRYR</sequence>
<evidence type="ECO:0000313" key="2">
    <source>
        <dbReference type="Proteomes" id="UP000239415"/>
    </source>
</evidence>
<reference evidence="1 2" key="1">
    <citation type="submission" date="2018-03" db="EMBL/GenBank/DDBJ databases">
        <title>Genomic Encyclopedia of Archaeal and Bacterial Type Strains, Phase II (KMG-II): from individual species to whole genera.</title>
        <authorList>
            <person name="Goeker M."/>
        </authorList>
    </citation>
    <scope>NUCLEOTIDE SEQUENCE [LARGE SCALE GENOMIC DNA]</scope>
    <source>
        <strain evidence="1 2">DSM 43146</strain>
    </source>
</reference>
<evidence type="ECO:0000313" key="1">
    <source>
        <dbReference type="EMBL" id="PRX23700.1"/>
    </source>
</evidence>
<accession>A0A2T0KJJ1</accession>
<keyword evidence="2" id="KW-1185">Reference proteome</keyword>
<dbReference type="RefSeq" id="WP_106316861.1">
    <property type="nucleotide sequence ID" value="NZ_BOMO01000042.1"/>
</dbReference>
<organism evidence="1 2">
    <name type="scientific">Actinoplanes italicus</name>
    <dbReference type="NCBI Taxonomy" id="113567"/>
    <lineage>
        <taxon>Bacteria</taxon>
        <taxon>Bacillati</taxon>
        <taxon>Actinomycetota</taxon>
        <taxon>Actinomycetes</taxon>
        <taxon>Micromonosporales</taxon>
        <taxon>Micromonosporaceae</taxon>
        <taxon>Actinoplanes</taxon>
    </lineage>
</organism>
<comment type="caution">
    <text evidence="1">The sequence shown here is derived from an EMBL/GenBank/DDBJ whole genome shotgun (WGS) entry which is preliminary data.</text>
</comment>
<dbReference type="AlphaFoldDB" id="A0A2T0KJJ1"/>
<gene>
    <name evidence="1" type="ORF">CLV67_103449</name>
</gene>
<proteinExistence type="predicted"/>
<dbReference type="Proteomes" id="UP000239415">
    <property type="component" value="Unassembled WGS sequence"/>
</dbReference>